<accession>Q7NFQ6</accession>
<keyword evidence="3" id="KW-0808">Transferase</keyword>
<evidence type="ECO:0000313" key="5">
    <source>
        <dbReference type="EMBL" id="BAC91409.1"/>
    </source>
</evidence>
<dbReference type="eggNOG" id="COG0436">
    <property type="taxonomic scope" value="Bacteria"/>
</dbReference>
<dbReference type="AlphaFoldDB" id="Q7NFQ6"/>
<dbReference type="PANTHER" id="PTHR42832">
    <property type="entry name" value="AMINO ACID AMINOTRANSFERASE"/>
    <property type="match status" value="1"/>
</dbReference>
<dbReference type="Pfam" id="PF00155">
    <property type="entry name" value="Aminotran_1_2"/>
    <property type="match status" value="1"/>
</dbReference>
<feature type="domain" description="Aminotransferase class I/classII large" evidence="4">
    <location>
        <begin position="32"/>
        <end position="383"/>
    </location>
</feature>
<evidence type="ECO:0000256" key="2">
    <source>
        <dbReference type="ARBA" id="ARBA00022576"/>
    </source>
</evidence>
<dbReference type="PATRIC" id="fig|251221.4.peg.3501"/>
<dbReference type="RefSeq" id="WP_011143457.1">
    <property type="nucleotide sequence ID" value="NC_005125.1"/>
</dbReference>
<dbReference type="Proteomes" id="UP000000557">
    <property type="component" value="Chromosome"/>
</dbReference>
<dbReference type="InterPro" id="IPR015422">
    <property type="entry name" value="PyrdxlP-dep_Trfase_small"/>
</dbReference>
<dbReference type="InParanoid" id="Q7NFQ6"/>
<dbReference type="PhylomeDB" id="Q7NFQ6"/>
<dbReference type="InterPro" id="IPR015421">
    <property type="entry name" value="PyrdxlP-dep_Trfase_major"/>
</dbReference>
<dbReference type="EnsemblBacteria" id="BAC91409">
    <property type="protein sequence ID" value="BAC91409"/>
    <property type="gene ID" value="BAC91409"/>
</dbReference>
<name>Q7NFQ6_GLOVI</name>
<dbReference type="STRING" id="251221.gene:10760980"/>
<reference evidence="5 6" key="1">
    <citation type="journal article" date="2003" name="DNA Res.">
        <title>Complete genome structure of Gloeobacter violaceus PCC 7421, a cyanobacterium that lacks thylakoids.</title>
        <authorList>
            <person name="Nakamura Y."/>
            <person name="Kaneko T."/>
            <person name="Sato S."/>
            <person name="Mimuro M."/>
            <person name="Miyashita H."/>
            <person name="Tsuchiya T."/>
            <person name="Sasamoto S."/>
            <person name="Watanabe A."/>
            <person name="Kawashima K."/>
            <person name="Kishida Y."/>
            <person name="Kiyokawa C."/>
            <person name="Kohara M."/>
            <person name="Matsumoto M."/>
            <person name="Matsuno A."/>
            <person name="Nakazaki N."/>
            <person name="Shimpo S."/>
            <person name="Takeuchi C."/>
            <person name="Yamada M."/>
            <person name="Tabata S."/>
        </authorList>
    </citation>
    <scope>NUCLEOTIDE SEQUENCE [LARGE SCALE GENOMIC DNA]</scope>
    <source>
        <strain evidence="6">ATCC 29082 / PCC 7421</strain>
    </source>
</reference>
<dbReference type="GO" id="GO:0030170">
    <property type="term" value="F:pyridoxal phosphate binding"/>
    <property type="evidence" value="ECO:0007669"/>
    <property type="project" value="InterPro"/>
</dbReference>
<dbReference type="SUPFAM" id="SSF53383">
    <property type="entry name" value="PLP-dependent transferases"/>
    <property type="match status" value="1"/>
</dbReference>
<keyword evidence="2" id="KW-0032">Aminotransferase</keyword>
<evidence type="ECO:0000256" key="1">
    <source>
        <dbReference type="ARBA" id="ARBA00001933"/>
    </source>
</evidence>
<evidence type="ECO:0000259" key="4">
    <source>
        <dbReference type="Pfam" id="PF00155"/>
    </source>
</evidence>
<keyword evidence="6" id="KW-1185">Reference proteome</keyword>
<dbReference type="PANTHER" id="PTHR42832:SF2">
    <property type="entry name" value="ASPARTATE TRANSAMINASE"/>
    <property type="match status" value="1"/>
</dbReference>
<dbReference type="Gene3D" id="3.40.640.10">
    <property type="entry name" value="Type I PLP-dependent aspartate aminotransferase-like (Major domain)"/>
    <property type="match status" value="1"/>
</dbReference>
<evidence type="ECO:0000313" key="6">
    <source>
        <dbReference type="Proteomes" id="UP000000557"/>
    </source>
</evidence>
<dbReference type="GO" id="GO:0008483">
    <property type="term" value="F:transaminase activity"/>
    <property type="evidence" value="ECO:0000318"/>
    <property type="project" value="GO_Central"/>
</dbReference>
<evidence type="ECO:0000256" key="3">
    <source>
        <dbReference type="ARBA" id="ARBA00022679"/>
    </source>
</evidence>
<gene>
    <name evidence="5" type="ordered locus">glr3468</name>
</gene>
<dbReference type="InterPro" id="IPR004839">
    <property type="entry name" value="Aminotransferase_I/II_large"/>
</dbReference>
<sequence>MRLATRLEKLQSNVFSLMDEAKARARRAGLEVVDLSLGSSDLSPPAHALERIRESILDPTSHGYLLFQGTRSFREACAAWYERRYGLALDPETEILPLIGSQEGTAHIPLAVLDPGDVALLTDPGYPSHEGGVHLAGGQIYPLALRPETGYLPQLEQIPEEVLERSRLLVLSYPHNPTAATATLAYFERAVAFCRAHDIVLVHDFPYADFHLSGEQPPSILQADRERAVAIEFFSLSKSFHMGGFRIGFAVGNRDLVAALRQVKASIDFNQYRGILDGAEAALRGPQDYVREAVAVFRARRDRAVAALAQAGWQVPAPEATMYLWAALPECWRGSSAEFCIRLVEQTGVALAPGSGFGSSGEGYVRFALVRSEDMLERAIAQIAGFLQRSC</sequence>
<dbReference type="Gene3D" id="3.90.1150.10">
    <property type="entry name" value="Aspartate Aminotransferase, domain 1"/>
    <property type="match status" value="1"/>
</dbReference>
<dbReference type="NCBIfam" id="NF005613">
    <property type="entry name" value="PRK07366.1"/>
    <property type="match status" value="1"/>
</dbReference>
<dbReference type="OrthoDB" id="9802328at2"/>
<dbReference type="CDD" id="cd00609">
    <property type="entry name" value="AAT_like"/>
    <property type="match status" value="1"/>
</dbReference>
<dbReference type="InterPro" id="IPR015424">
    <property type="entry name" value="PyrdxlP-dep_Trfase"/>
</dbReference>
<dbReference type="KEGG" id="gvi:glr3468"/>
<dbReference type="EMBL" id="BA000045">
    <property type="protein sequence ID" value="BAC91409.1"/>
    <property type="molecule type" value="Genomic_DNA"/>
</dbReference>
<dbReference type="InterPro" id="IPR050881">
    <property type="entry name" value="LL-DAP_aminotransferase"/>
</dbReference>
<protein>
    <submittedName>
        <fullName evidence="5">Glr3468 protein</fullName>
    </submittedName>
</protein>
<proteinExistence type="predicted"/>
<dbReference type="HOGENOM" id="CLU_017584_4_5_3"/>
<reference evidence="5 6" key="2">
    <citation type="journal article" date="2003" name="DNA Res.">
        <title>Complete genome structure of Gloeobacter violaceus PCC 7421, a cyanobacterium that lacks thylakoids (supplement).</title>
        <authorList>
            <person name="Nakamura Y."/>
            <person name="Kaneko T."/>
            <person name="Sato S."/>
            <person name="Mimuro M."/>
            <person name="Miyashita H."/>
            <person name="Tsuchiya T."/>
            <person name="Sasamoto S."/>
            <person name="Watanabe A."/>
            <person name="Kawashima K."/>
            <person name="Kishida Y."/>
            <person name="Kiyokawa C."/>
            <person name="Kohara M."/>
            <person name="Matsumoto M."/>
            <person name="Matsuno A."/>
            <person name="Nakazaki N."/>
            <person name="Shimpo S."/>
            <person name="Takeuchi C."/>
            <person name="Yamada M."/>
            <person name="Tabata S."/>
        </authorList>
    </citation>
    <scope>NUCLEOTIDE SEQUENCE [LARGE SCALE GENOMIC DNA]</scope>
    <source>
        <strain evidence="6">ATCC 29082 / PCC 7421</strain>
    </source>
</reference>
<organism evidence="5 6">
    <name type="scientific">Gloeobacter violaceus (strain ATCC 29082 / PCC 7421)</name>
    <dbReference type="NCBI Taxonomy" id="251221"/>
    <lineage>
        <taxon>Bacteria</taxon>
        <taxon>Bacillati</taxon>
        <taxon>Cyanobacteriota</taxon>
        <taxon>Cyanophyceae</taxon>
        <taxon>Gloeobacterales</taxon>
        <taxon>Gloeobacteraceae</taxon>
        <taxon>Gloeobacter</taxon>
    </lineage>
</organism>
<comment type="cofactor">
    <cofactor evidence="1">
        <name>pyridoxal 5'-phosphate</name>
        <dbReference type="ChEBI" id="CHEBI:597326"/>
    </cofactor>
</comment>